<dbReference type="Pfam" id="PF11807">
    <property type="entry name" value="UstYa"/>
    <property type="match status" value="1"/>
</dbReference>
<dbReference type="InterPro" id="IPR021765">
    <property type="entry name" value="UstYa-like"/>
</dbReference>
<comment type="similarity">
    <text evidence="2">Belongs to the ustYa family.</text>
</comment>
<evidence type="ECO:0000313" key="4">
    <source>
        <dbReference type="EMBL" id="GAM41252.1"/>
    </source>
</evidence>
<accession>A0A6V8HHT0</accession>
<dbReference type="Proteomes" id="UP000053095">
    <property type="component" value="Unassembled WGS sequence"/>
</dbReference>
<comment type="pathway">
    <text evidence="1">Mycotoxin biosynthesis.</text>
</comment>
<dbReference type="GO" id="GO:0043386">
    <property type="term" value="P:mycotoxin biosynthetic process"/>
    <property type="evidence" value="ECO:0007669"/>
    <property type="project" value="InterPro"/>
</dbReference>
<organism evidence="4 5">
    <name type="scientific">Talaromyces pinophilus</name>
    <name type="common">Penicillium pinophilum</name>
    <dbReference type="NCBI Taxonomy" id="128442"/>
    <lineage>
        <taxon>Eukaryota</taxon>
        <taxon>Fungi</taxon>
        <taxon>Dikarya</taxon>
        <taxon>Ascomycota</taxon>
        <taxon>Pezizomycotina</taxon>
        <taxon>Eurotiomycetes</taxon>
        <taxon>Eurotiomycetidae</taxon>
        <taxon>Eurotiales</taxon>
        <taxon>Trichocomaceae</taxon>
        <taxon>Talaromyces</taxon>
        <taxon>Talaromyces sect. Talaromyces</taxon>
    </lineage>
</organism>
<evidence type="ECO:0000256" key="1">
    <source>
        <dbReference type="ARBA" id="ARBA00004685"/>
    </source>
</evidence>
<dbReference type="EMBL" id="DF933838">
    <property type="protein sequence ID" value="GAM41252.1"/>
    <property type="molecule type" value="Genomic_DNA"/>
</dbReference>
<proteinExistence type="inferred from homology"/>
<protein>
    <recommendedName>
        <fullName evidence="6">Tat pathway signal sequence</fullName>
    </recommendedName>
</protein>
<feature type="transmembrane region" description="Helical" evidence="3">
    <location>
        <begin position="52"/>
        <end position="76"/>
    </location>
</feature>
<keyword evidence="5" id="KW-1185">Reference proteome</keyword>
<evidence type="ECO:0000256" key="2">
    <source>
        <dbReference type="ARBA" id="ARBA00035112"/>
    </source>
</evidence>
<name>A0A6V8HHT0_TALPI</name>
<sequence length="310" mass="35435">MFFSRTQTYALLSNGEQKSENVDFDRESERASRHTESTASPIALRQAVVRDLLTTILAFYSIGISVVLFATFVNFVEKENRCNIGPYPAWKEFAHPDLDSIPTDYDQHVIFNGTLDFPSIYRGTPRPELDAAWNRATDLGPLDIQLSADEIERLGVDAATAVRLPPENGGGFFVNLEFQHQLHCVVSGINFYASGKYCLLILPNVQNYLRMMTYMSYYEKTSIEFTDSKRTQRIHLDHCIEMLRQVIMCNTDINLIPTQWVHGRDRPYPNFNTKHICRNYEAILQWSIEHQVQPGLMTKPPGAKELPAPP</sequence>
<evidence type="ECO:0000256" key="3">
    <source>
        <dbReference type="SAM" id="Phobius"/>
    </source>
</evidence>
<evidence type="ECO:0000313" key="5">
    <source>
        <dbReference type="Proteomes" id="UP000053095"/>
    </source>
</evidence>
<dbReference type="AlphaFoldDB" id="A0A6V8HHT0"/>
<keyword evidence="3" id="KW-1133">Transmembrane helix</keyword>
<keyword evidence="3" id="KW-0472">Membrane</keyword>
<comment type="caution">
    <text evidence="4">The sequence shown here is derived from an EMBL/GenBank/DDBJ whole genome shotgun (WGS) entry which is preliminary data.</text>
</comment>
<gene>
    <name evidence="4" type="ORF">TCE0_042f14245</name>
</gene>
<dbReference type="PANTHER" id="PTHR33365:SF4">
    <property type="entry name" value="CYCLOCHLOROTINE BIOSYNTHESIS PROTEIN O"/>
    <property type="match status" value="1"/>
</dbReference>
<keyword evidence="3" id="KW-0812">Transmembrane</keyword>
<dbReference type="PANTHER" id="PTHR33365">
    <property type="entry name" value="YALI0B05434P"/>
    <property type="match status" value="1"/>
</dbReference>
<evidence type="ECO:0008006" key="6">
    <source>
        <dbReference type="Google" id="ProtNLM"/>
    </source>
</evidence>
<reference evidence="5" key="1">
    <citation type="journal article" date="2015" name="Genome Announc.">
        <title>Draft genome sequence of Talaromyces cellulolyticus strain Y-94, a source of lignocellulosic biomass-degrading enzymes.</title>
        <authorList>
            <person name="Fujii T."/>
            <person name="Koike H."/>
            <person name="Sawayama S."/>
            <person name="Yano S."/>
            <person name="Inoue H."/>
        </authorList>
    </citation>
    <scope>NUCLEOTIDE SEQUENCE [LARGE SCALE GENOMIC DNA]</scope>
    <source>
        <strain evidence="5">Y-94</strain>
    </source>
</reference>